<proteinExistence type="predicted"/>
<evidence type="ECO:0008006" key="3">
    <source>
        <dbReference type="Google" id="ProtNLM"/>
    </source>
</evidence>
<organism evidence="1 2">
    <name type="scientific">Gimesia benthica</name>
    <dbReference type="NCBI Taxonomy" id="2608982"/>
    <lineage>
        <taxon>Bacteria</taxon>
        <taxon>Pseudomonadati</taxon>
        <taxon>Planctomycetota</taxon>
        <taxon>Planctomycetia</taxon>
        <taxon>Planctomycetales</taxon>
        <taxon>Planctomycetaceae</taxon>
        <taxon>Gimesia</taxon>
    </lineage>
</organism>
<dbReference type="RefSeq" id="WP_155366252.1">
    <property type="nucleotide sequence ID" value="NZ_CP043930.1"/>
</dbReference>
<keyword evidence="2" id="KW-1185">Reference proteome</keyword>
<evidence type="ECO:0000313" key="2">
    <source>
        <dbReference type="Proteomes" id="UP000427281"/>
    </source>
</evidence>
<dbReference type="AlphaFoldDB" id="A0A6I6AKM1"/>
<protein>
    <recommendedName>
        <fullName evidence="3">Transposase</fullName>
    </recommendedName>
</protein>
<dbReference type="Proteomes" id="UP000427281">
    <property type="component" value="Chromosome"/>
</dbReference>
<accession>A0A6I6AKM1</accession>
<gene>
    <name evidence="1" type="ORF">F1728_24235</name>
</gene>
<name>A0A6I6AKM1_9PLAN</name>
<reference evidence="1 2" key="1">
    <citation type="submission" date="2019-09" db="EMBL/GenBank/DDBJ databases">
        <title>Gimesia benthica sp. nov., a novel bacterium isolated from deep-sea water of the Northwest Indian Ocean.</title>
        <authorList>
            <person name="Dai X."/>
        </authorList>
    </citation>
    <scope>NUCLEOTIDE SEQUENCE [LARGE SCALE GENOMIC DNA]</scope>
    <source>
        <strain evidence="1 2">E7</strain>
    </source>
</reference>
<dbReference type="EMBL" id="CP043930">
    <property type="protein sequence ID" value="QGQ25600.1"/>
    <property type="molecule type" value="Genomic_DNA"/>
</dbReference>
<dbReference type="KEGG" id="gim:F1728_24235"/>
<sequence length="61" mass="7073">MKSGFCLGHETGKSIRNHIVGRDKNPNCLIHGRDTKFTTEFKQFLNNKGIQRKKLRSYLPI</sequence>
<evidence type="ECO:0000313" key="1">
    <source>
        <dbReference type="EMBL" id="QGQ25600.1"/>
    </source>
</evidence>